<dbReference type="PROSITE" id="PS51462">
    <property type="entry name" value="NUDIX"/>
    <property type="match status" value="1"/>
</dbReference>
<organism evidence="3 4">
    <name type="scientific">Candidatus Curtissbacteria bacterium RIFCSPLOWO2_02_FULL_40_13b</name>
    <dbReference type="NCBI Taxonomy" id="1797733"/>
    <lineage>
        <taxon>Bacteria</taxon>
        <taxon>Candidatus Curtissiibacteriota</taxon>
    </lineage>
</organism>
<dbReference type="SUPFAM" id="SSF55811">
    <property type="entry name" value="Nudix"/>
    <property type="match status" value="1"/>
</dbReference>
<dbReference type="InterPro" id="IPR000086">
    <property type="entry name" value="NUDIX_hydrolase_dom"/>
</dbReference>
<comment type="caution">
    <text evidence="3">The sequence shown here is derived from an EMBL/GenBank/DDBJ whole genome shotgun (WGS) entry which is preliminary data.</text>
</comment>
<evidence type="ECO:0000313" key="4">
    <source>
        <dbReference type="Proteomes" id="UP000178845"/>
    </source>
</evidence>
<evidence type="ECO:0000313" key="3">
    <source>
        <dbReference type="EMBL" id="OGE07301.1"/>
    </source>
</evidence>
<protein>
    <recommendedName>
        <fullName evidence="2">Nudix hydrolase domain-containing protein</fullName>
    </recommendedName>
</protein>
<dbReference type="InterPro" id="IPR020084">
    <property type="entry name" value="NUDIX_hydrolase_CS"/>
</dbReference>
<sequence>MSRQKVVLFVVYNDKTKSVLSEHRAKDHPLYPNLKTFPTGKLNRDESFEKALQREIKEELGIVPLKFVQLGLPIQSSKGNNLLYPFLILDWGGNLPTHILDKGNRLVWETLDEISLSSISTRPVIAQRVKDYLSNAK</sequence>
<dbReference type="EMBL" id="MFBW01000037">
    <property type="protein sequence ID" value="OGE07301.1"/>
    <property type="molecule type" value="Genomic_DNA"/>
</dbReference>
<dbReference type="PROSITE" id="PS00893">
    <property type="entry name" value="NUDIX_BOX"/>
    <property type="match status" value="1"/>
</dbReference>
<proteinExistence type="predicted"/>
<reference evidence="3 4" key="1">
    <citation type="journal article" date="2016" name="Nat. Commun.">
        <title>Thousands of microbial genomes shed light on interconnected biogeochemical processes in an aquifer system.</title>
        <authorList>
            <person name="Anantharaman K."/>
            <person name="Brown C.T."/>
            <person name="Hug L.A."/>
            <person name="Sharon I."/>
            <person name="Castelle C.J."/>
            <person name="Probst A.J."/>
            <person name="Thomas B.C."/>
            <person name="Singh A."/>
            <person name="Wilkins M.J."/>
            <person name="Karaoz U."/>
            <person name="Brodie E.L."/>
            <person name="Williams K.H."/>
            <person name="Hubbard S.S."/>
            <person name="Banfield J.F."/>
        </authorList>
    </citation>
    <scope>NUCLEOTIDE SEQUENCE [LARGE SCALE GENOMIC DNA]</scope>
</reference>
<evidence type="ECO:0000259" key="2">
    <source>
        <dbReference type="PROSITE" id="PS51462"/>
    </source>
</evidence>
<feature type="domain" description="Nudix hydrolase" evidence="2">
    <location>
        <begin position="2"/>
        <end position="131"/>
    </location>
</feature>
<dbReference type="GO" id="GO:0016787">
    <property type="term" value="F:hydrolase activity"/>
    <property type="evidence" value="ECO:0007669"/>
    <property type="project" value="UniProtKB-KW"/>
</dbReference>
<accession>A0A1F5HSW3</accession>
<gene>
    <name evidence="3" type="ORF">A3I53_00095</name>
</gene>
<dbReference type="AlphaFoldDB" id="A0A1F5HSW3"/>
<dbReference type="InterPro" id="IPR015797">
    <property type="entry name" value="NUDIX_hydrolase-like_dom_sf"/>
</dbReference>
<dbReference type="Pfam" id="PF00293">
    <property type="entry name" value="NUDIX"/>
    <property type="match status" value="1"/>
</dbReference>
<evidence type="ECO:0000256" key="1">
    <source>
        <dbReference type="ARBA" id="ARBA00022801"/>
    </source>
</evidence>
<name>A0A1F5HSW3_9BACT</name>
<dbReference type="Proteomes" id="UP000178845">
    <property type="component" value="Unassembled WGS sequence"/>
</dbReference>
<keyword evidence="1" id="KW-0378">Hydrolase</keyword>
<dbReference type="Gene3D" id="3.90.79.10">
    <property type="entry name" value="Nucleoside Triphosphate Pyrophosphohydrolase"/>
    <property type="match status" value="1"/>
</dbReference>